<name>A0A380KW55_9STRE</name>
<dbReference type="InterPro" id="IPR004843">
    <property type="entry name" value="Calcineurin-like_PHP"/>
</dbReference>
<organism evidence="2 3">
    <name type="scientific">Streptococcus massiliensis</name>
    <dbReference type="NCBI Taxonomy" id="313439"/>
    <lineage>
        <taxon>Bacteria</taxon>
        <taxon>Bacillati</taxon>
        <taxon>Bacillota</taxon>
        <taxon>Bacilli</taxon>
        <taxon>Lactobacillales</taxon>
        <taxon>Streptococcaceae</taxon>
        <taxon>Streptococcus</taxon>
    </lineage>
</organism>
<dbReference type="InterPro" id="IPR029052">
    <property type="entry name" value="Metallo-depent_PP-like"/>
</dbReference>
<dbReference type="OrthoDB" id="113290at2"/>
<dbReference type="RefSeq" id="WP_018372488.1">
    <property type="nucleotide sequence ID" value="NZ_UHFR01000005.1"/>
</dbReference>
<dbReference type="Gene3D" id="3.60.21.10">
    <property type="match status" value="1"/>
</dbReference>
<accession>A0A380KW55</accession>
<protein>
    <submittedName>
        <fullName evidence="2">Serine/threonine protein phosphatase family protein</fullName>
    </submittedName>
</protein>
<proteinExistence type="predicted"/>
<dbReference type="PANTHER" id="PTHR36492:SF2">
    <property type="entry name" value="[ACYL-CARRIER-PROTEIN] PHOSPHODIESTERASE PPTH"/>
    <property type="match status" value="1"/>
</dbReference>
<dbReference type="PANTHER" id="PTHR36492">
    <property type="match status" value="1"/>
</dbReference>
<sequence length="285" mass="34346">MTKLAIMSDLHIDSNQFKNFETEILIETLQAENIQHLHLAGDISNDFYRLSQDFLQTLNQHFELSFNIGNHDMLGMTENQIRSQEFSVKKFPHFSLVSFTGWYDYTFVPTLSEEQHLKNKQLYWFDRRLERVGTDKEITERLLRELDEQLKQIEGPIILATHFVPHERFTLQHPYFERFNAFLGSSHWHDLFRKYPITDVVFGHTHHRFPLTTIDGINYHCRPLGYQREWQLVSDFFKEYPQYQIDKMYHLPKRFKAIRDLSEFKTYKEKHLATEFKEALSTFEI</sequence>
<keyword evidence="3" id="KW-1185">Reference proteome</keyword>
<evidence type="ECO:0000313" key="2">
    <source>
        <dbReference type="EMBL" id="SUN76163.1"/>
    </source>
</evidence>
<evidence type="ECO:0000259" key="1">
    <source>
        <dbReference type="Pfam" id="PF00149"/>
    </source>
</evidence>
<dbReference type="NCBIfam" id="TIGR03729">
    <property type="entry name" value="acc_ester"/>
    <property type="match status" value="1"/>
</dbReference>
<dbReference type="EMBL" id="UHFR01000005">
    <property type="protein sequence ID" value="SUN76163.1"/>
    <property type="molecule type" value="Genomic_DNA"/>
</dbReference>
<dbReference type="CDD" id="cd00838">
    <property type="entry name" value="MPP_superfamily"/>
    <property type="match status" value="1"/>
</dbReference>
<feature type="domain" description="Calcineurin-like phosphoesterase" evidence="1">
    <location>
        <begin position="3"/>
        <end position="207"/>
    </location>
</feature>
<dbReference type="Pfam" id="PF00149">
    <property type="entry name" value="Metallophos"/>
    <property type="match status" value="1"/>
</dbReference>
<dbReference type="STRING" id="1123307.GCA_000380065_01773"/>
<reference evidence="2" key="1">
    <citation type="submission" date="2018-06" db="EMBL/GenBank/DDBJ databases">
        <authorList>
            <consortium name="Pathogen Informatics"/>
            <person name="Doyle S."/>
        </authorList>
    </citation>
    <scope>NUCLEOTIDE SEQUENCE [LARGE SCALE GENOMIC DNA]</scope>
    <source>
        <strain evidence="2">NCTC13765</strain>
    </source>
</reference>
<dbReference type="SUPFAM" id="SSF56300">
    <property type="entry name" value="Metallo-dependent phosphatases"/>
    <property type="match status" value="1"/>
</dbReference>
<dbReference type="InterPro" id="IPR022302">
    <property type="entry name" value="Phosphoesterase_putative"/>
</dbReference>
<dbReference type="Proteomes" id="UP000254634">
    <property type="component" value="Unassembled WGS sequence"/>
</dbReference>
<evidence type="ECO:0000313" key="3">
    <source>
        <dbReference type="Proteomes" id="UP000254634"/>
    </source>
</evidence>
<dbReference type="AlphaFoldDB" id="A0A380KW55"/>
<gene>
    <name evidence="2" type="ORF">NCTC13765_00623</name>
</gene>
<dbReference type="GO" id="GO:0016787">
    <property type="term" value="F:hydrolase activity"/>
    <property type="evidence" value="ECO:0007669"/>
    <property type="project" value="InterPro"/>
</dbReference>
<dbReference type="InterPro" id="IPR052963">
    <property type="entry name" value="Pantetheine_PDE"/>
</dbReference>